<dbReference type="Gene3D" id="3.30.1330.230">
    <property type="match status" value="1"/>
</dbReference>
<reference evidence="2 3" key="1">
    <citation type="journal article" date="2016" name="Nat. Commun.">
        <title>Thousands of microbial genomes shed light on interconnected biogeochemical processes in an aquifer system.</title>
        <authorList>
            <person name="Anantharaman K."/>
            <person name="Brown C.T."/>
            <person name="Hug L.A."/>
            <person name="Sharon I."/>
            <person name="Castelle C.J."/>
            <person name="Probst A.J."/>
            <person name="Thomas B.C."/>
            <person name="Singh A."/>
            <person name="Wilkins M.J."/>
            <person name="Karaoz U."/>
            <person name="Brodie E.L."/>
            <person name="Williams K.H."/>
            <person name="Hubbard S.S."/>
            <person name="Banfield J.F."/>
        </authorList>
    </citation>
    <scope>NUCLEOTIDE SEQUENCE [LARGE SCALE GENOMIC DNA]</scope>
</reference>
<dbReference type="PROSITE" id="PS51664">
    <property type="entry name" value="YCAO"/>
    <property type="match status" value="1"/>
</dbReference>
<proteinExistence type="predicted"/>
<dbReference type="AlphaFoldDB" id="A0A1F7KFC9"/>
<accession>A0A1F7KFC9</accession>
<dbReference type="Proteomes" id="UP000178450">
    <property type="component" value="Unassembled WGS sequence"/>
</dbReference>
<dbReference type="EMBL" id="MGBG01000006">
    <property type="protein sequence ID" value="OGK66548.1"/>
    <property type="molecule type" value="Genomic_DNA"/>
</dbReference>
<name>A0A1F7KFC9_9BACT</name>
<organism evidence="2 3">
    <name type="scientific">Candidatus Roizmanbacteria bacterium RIFOXYA1_FULL_41_12</name>
    <dbReference type="NCBI Taxonomy" id="1802082"/>
    <lineage>
        <taxon>Bacteria</taxon>
        <taxon>Candidatus Roizmaniibacteriota</taxon>
    </lineage>
</organism>
<dbReference type="Pfam" id="PF02624">
    <property type="entry name" value="YcaO"/>
    <property type="match status" value="1"/>
</dbReference>
<evidence type="ECO:0000259" key="1">
    <source>
        <dbReference type="PROSITE" id="PS51664"/>
    </source>
</evidence>
<dbReference type="Gene3D" id="3.30.160.660">
    <property type="match status" value="1"/>
</dbReference>
<dbReference type="Gene3D" id="3.30.40.250">
    <property type="match status" value="1"/>
</dbReference>
<gene>
    <name evidence="2" type="ORF">A2209_00930</name>
</gene>
<evidence type="ECO:0000313" key="3">
    <source>
        <dbReference type="Proteomes" id="UP000178450"/>
    </source>
</evidence>
<comment type="caution">
    <text evidence="2">The sequence shown here is derived from an EMBL/GenBank/DDBJ whole genome shotgun (WGS) entry which is preliminary data.</text>
</comment>
<dbReference type="PANTHER" id="PTHR37809:SF1">
    <property type="entry name" value="RIBOSOMAL PROTEIN S12 METHYLTHIOTRANSFERASE ACCESSORY FACTOR YCAO"/>
    <property type="match status" value="1"/>
</dbReference>
<sequence>MTAMEKVFRKAYSLFQNQGLLNKINNYSHLYYDEPAFFNYISDISLNTQQLDKPEKYYSYLTNTLASGTSFESSSQALTKCLSETAERICLYLYPIKKIYFGSSLKLGQSALDLGLYANGPEFIRKRLGWTKGINLFDQSLVSIPAQLVYLQYYHYLMYIKNGQERILAPVNSNGAASGKSKTESILRGLYETIERDAAMTFFLIKAQAPKIDISLINNPKIQRILDNYQRYHLDWQLFEITNDIGVPSFLSLLIDRSGIGPALSAGVKTNLSALQAILGSAEEALAARISARNTLIKNNSLATNDDDFIIDNWQMRSKYWSRLDNLSQLDFLLNQKPQKLKPDRITIRNINLNQQLKSLTKIMQKQFQAVFAVDITLPFCKQIGLSVNKVIAPELQPFYLNEAHRDLNQTRLNQVSDFYHQPKLVINSSPHFYI</sequence>
<protein>
    <recommendedName>
        <fullName evidence="1">YcaO domain-containing protein</fullName>
    </recommendedName>
</protein>
<evidence type="ECO:0000313" key="2">
    <source>
        <dbReference type="EMBL" id="OGK66548.1"/>
    </source>
</evidence>
<dbReference type="InterPro" id="IPR003776">
    <property type="entry name" value="YcaO-like_dom"/>
</dbReference>
<dbReference type="PANTHER" id="PTHR37809">
    <property type="entry name" value="RIBOSOMAL PROTEIN S12 METHYLTHIOTRANSFERASE ACCESSORY FACTOR YCAO"/>
    <property type="match status" value="1"/>
</dbReference>
<feature type="domain" description="YcaO" evidence="1">
    <location>
        <begin position="66"/>
        <end position="435"/>
    </location>
</feature>